<dbReference type="Gramene" id="AUR62018673-RA">
    <property type="protein sequence ID" value="AUR62018673-RA:cds"/>
    <property type="gene ID" value="AUR62018673"/>
</dbReference>
<evidence type="ECO:0000313" key="2">
    <source>
        <dbReference type="EnsemblPlants" id="AUR62018673-RA:cds"/>
    </source>
</evidence>
<sequence length="131" mass="13847">MSTAALQGAGSGSSNTSSHHNNSGDLGVDDFHFSSSQLLSLLDSKEDAFQALKADLMDALNKGVKSLDEDSWMFDGPRSRINLISKPDHSSITLHISSGAGGVGYHIRGMVLTLSEFSLDAESCLSSIEES</sequence>
<accession>A0A803LTX9</accession>
<dbReference type="PANTHER" id="PTHR37387:SF1">
    <property type="entry name" value="PROTEIN SAMBA"/>
    <property type="match status" value="1"/>
</dbReference>
<reference evidence="2" key="1">
    <citation type="journal article" date="2017" name="Nature">
        <title>The genome of Chenopodium quinoa.</title>
        <authorList>
            <person name="Jarvis D.E."/>
            <person name="Ho Y.S."/>
            <person name="Lightfoot D.J."/>
            <person name="Schmoeckel S.M."/>
            <person name="Li B."/>
            <person name="Borm T.J.A."/>
            <person name="Ohyanagi H."/>
            <person name="Mineta K."/>
            <person name="Michell C.T."/>
            <person name="Saber N."/>
            <person name="Kharbatia N.M."/>
            <person name="Rupper R.R."/>
            <person name="Sharp A.R."/>
            <person name="Dally N."/>
            <person name="Boughton B.A."/>
            <person name="Woo Y.H."/>
            <person name="Gao G."/>
            <person name="Schijlen E.G.W.M."/>
            <person name="Guo X."/>
            <person name="Momin A.A."/>
            <person name="Negrao S."/>
            <person name="Al-Babili S."/>
            <person name="Gehring C."/>
            <person name="Roessner U."/>
            <person name="Jung C."/>
            <person name="Murphy K."/>
            <person name="Arold S.T."/>
            <person name="Gojobori T."/>
            <person name="van der Linden C.G."/>
            <person name="van Loo E.N."/>
            <person name="Jellen E.N."/>
            <person name="Maughan P.J."/>
            <person name="Tester M."/>
        </authorList>
    </citation>
    <scope>NUCLEOTIDE SEQUENCE [LARGE SCALE GENOMIC DNA]</scope>
    <source>
        <strain evidence="2">cv. PI 614886</strain>
    </source>
</reference>
<reference evidence="2" key="2">
    <citation type="submission" date="2021-03" db="UniProtKB">
        <authorList>
            <consortium name="EnsemblPlants"/>
        </authorList>
    </citation>
    <scope>IDENTIFICATION</scope>
</reference>
<dbReference type="InterPro" id="IPR037547">
    <property type="entry name" value="SAMBA"/>
</dbReference>
<organism evidence="2 3">
    <name type="scientific">Chenopodium quinoa</name>
    <name type="common">Quinoa</name>
    <dbReference type="NCBI Taxonomy" id="63459"/>
    <lineage>
        <taxon>Eukaryota</taxon>
        <taxon>Viridiplantae</taxon>
        <taxon>Streptophyta</taxon>
        <taxon>Embryophyta</taxon>
        <taxon>Tracheophyta</taxon>
        <taxon>Spermatophyta</taxon>
        <taxon>Magnoliopsida</taxon>
        <taxon>eudicotyledons</taxon>
        <taxon>Gunneridae</taxon>
        <taxon>Pentapetalae</taxon>
        <taxon>Caryophyllales</taxon>
        <taxon>Chenopodiaceae</taxon>
        <taxon>Chenopodioideae</taxon>
        <taxon>Atripliceae</taxon>
        <taxon>Chenopodium</taxon>
    </lineage>
</organism>
<dbReference type="OMA" id="WMFEAPR"/>
<feature type="compositionally biased region" description="Low complexity" evidence="1">
    <location>
        <begin position="12"/>
        <end position="22"/>
    </location>
</feature>
<protein>
    <submittedName>
        <fullName evidence="2">Uncharacterized protein</fullName>
    </submittedName>
</protein>
<proteinExistence type="predicted"/>
<keyword evidence="3" id="KW-1185">Reference proteome</keyword>
<dbReference type="EnsemblPlants" id="AUR62018673-RA">
    <property type="protein sequence ID" value="AUR62018673-RA:cds"/>
    <property type="gene ID" value="AUR62018673"/>
</dbReference>
<feature type="region of interest" description="Disordered" evidence="1">
    <location>
        <begin position="1"/>
        <end position="22"/>
    </location>
</feature>
<name>A0A803LTX9_CHEQI</name>
<dbReference type="AlphaFoldDB" id="A0A803LTX9"/>
<dbReference type="GO" id="GO:0046621">
    <property type="term" value="P:negative regulation of organ growth"/>
    <property type="evidence" value="ECO:0007669"/>
    <property type="project" value="InterPro"/>
</dbReference>
<dbReference type="PANTHER" id="PTHR37387">
    <property type="entry name" value="PROTEIN SAMBA"/>
    <property type="match status" value="1"/>
</dbReference>
<dbReference type="Proteomes" id="UP000596660">
    <property type="component" value="Unplaced"/>
</dbReference>
<evidence type="ECO:0000256" key="1">
    <source>
        <dbReference type="SAM" id="MobiDB-lite"/>
    </source>
</evidence>
<evidence type="ECO:0000313" key="3">
    <source>
        <dbReference type="Proteomes" id="UP000596660"/>
    </source>
</evidence>
<dbReference type="GO" id="GO:0010997">
    <property type="term" value="F:anaphase-promoting complex binding"/>
    <property type="evidence" value="ECO:0007669"/>
    <property type="project" value="InterPro"/>
</dbReference>